<dbReference type="InterPro" id="IPR006047">
    <property type="entry name" value="GH13_cat_dom"/>
</dbReference>
<dbReference type="Pfam" id="PF00128">
    <property type="entry name" value="Alpha-amylase"/>
    <property type="match status" value="1"/>
</dbReference>
<feature type="domain" description="Glycosyl hydrolase family 13 catalytic" evidence="3">
    <location>
        <begin position="131"/>
        <end position="516"/>
    </location>
</feature>
<keyword evidence="5" id="KW-1185">Reference proteome</keyword>
<evidence type="ECO:0000259" key="3">
    <source>
        <dbReference type="SMART" id="SM00642"/>
    </source>
</evidence>
<dbReference type="CDD" id="cd02857">
    <property type="entry name" value="E_set_CDase_PDE_N"/>
    <property type="match status" value="1"/>
</dbReference>
<dbReference type="InterPro" id="IPR004185">
    <property type="entry name" value="Glyco_hydro_13_lg-like_dom"/>
</dbReference>
<accession>A0ABP4B0E2</accession>
<gene>
    <name evidence="4" type="primary">malZ</name>
    <name evidence="4" type="ORF">GCM10009550_16560</name>
</gene>
<dbReference type="EMBL" id="BAAAHH010000004">
    <property type="protein sequence ID" value="GAA0944071.1"/>
    <property type="molecule type" value="Genomic_DNA"/>
</dbReference>
<evidence type="ECO:0000313" key="5">
    <source>
        <dbReference type="Proteomes" id="UP001500665"/>
    </source>
</evidence>
<dbReference type="Gene3D" id="3.20.20.80">
    <property type="entry name" value="Glycosidases"/>
    <property type="match status" value="1"/>
</dbReference>
<dbReference type="SUPFAM" id="SSF51445">
    <property type="entry name" value="(Trans)glycosidases"/>
    <property type="match status" value="1"/>
</dbReference>
<dbReference type="Proteomes" id="UP001500665">
    <property type="component" value="Unassembled WGS sequence"/>
</dbReference>
<dbReference type="SMART" id="SM00642">
    <property type="entry name" value="Aamy"/>
    <property type="match status" value="1"/>
</dbReference>
<sequence>MSAMFDQGFHHDGSLDHVSTLAPEPGETVTVFLRTPRTQRDGVHVRSVRDGEPHFDAAVIDRETEDEIWWRADVTARNPITPYRFLLTGPAGYRWLTAAGLCSHDVPDATDFRLNTYAPPPGWAADATVYEIFPDRFASSSPPGAVPDWAVPTAWDEPVQGRGPLAPRQLFGGDLPGVTERLDHIASLGVDTLWLTPVFPARSNHRYNSSSFDRIDPLLGGDAAYRALIDAAHARGWRVLGDLTTNHCGDDHPWFTAALGDKEAPERGRFRFHDEEPGYETWMGVPSLPKLDWADDGLIHDMIDGPEAIVRRWLRFGLDGWRIDVANMTGRRGAADLTREVAARIRRAVAEERRDGLLVAEHAHDSTRDLDADGWHGTMNYAGFTRPVWSWLRGPQTRLDFLGVPAQVPRLSGTDAVATMRAFSAQTSWRSFTHSWSILSSHDTARIRTVCGDGSLTEVAVGLLFTLPGTPMVYAGDEFGLEGSWGEDARRPMPWSRPDTWDTRTLDVHRTLGALRKKEKALRQGGLRWLHVSEDGIVFTRERAGDRLLVMAARAAHTPVRIRLGTEAQPVYGGAHPLLPASDGLTTLPCDGPAFHIWRY</sequence>
<keyword evidence="2" id="KW-0326">Glycosidase</keyword>
<keyword evidence="1" id="KW-0378">Hydrolase</keyword>
<dbReference type="InterPro" id="IPR017853">
    <property type="entry name" value="GH"/>
</dbReference>
<dbReference type="PANTHER" id="PTHR10357">
    <property type="entry name" value="ALPHA-AMYLASE FAMILY MEMBER"/>
    <property type="match status" value="1"/>
</dbReference>
<comment type="caution">
    <text evidence="4">The sequence shown here is derived from an EMBL/GenBank/DDBJ whole genome shotgun (WGS) entry which is preliminary data.</text>
</comment>
<protein>
    <submittedName>
        <fullName evidence="4">Maltodextrin glucosidase</fullName>
    </submittedName>
</protein>
<dbReference type="CDD" id="cd11338">
    <property type="entry name" value="AmyAc_CMD"/>
    <property type="match status" value="1"/>
</dbReference>
<organism evidence="4 5">
    <name type="scientific">Actinocorallia libanotica</name>
    <dbReference type="NCBI Taxonomy" id="46162"/>
    <lineage>
        <taxon>Bacteria</taxon>
        <taxon>Bacillati</taxon>
        <taxon>Actinomycetota</taxon>
        <taxon>Actinomycetes</taxon>
        <taxon>Streptosporangiales</taxon>
        <taxon>Thermomonosporaceae</taxon>
        <taxon>Actinocorallia</taxon>
    </lineage>
</organism>
<reference evidence="5" key="1">
    <citation type="journal article" date="2019" name="Int. J. Syst. Evol. Microbiol.">
        <title>The Global Catalogue of Microorganisms (GCM) 10K type strain sequencing project: providing services to taxonomists for standard genome sequencing and annotation.</title>
        <authorList>
            <consortium name="The Broad Institute Genomics Platform"/>
            <consortium name="The Broad Institute Genome Sequencing Center for Infectious Disease"/>
            <person name="Wu L."/>
            <person name="Ma J."/>
        </authorList>
    </citation>
    <scope>NUCLEOTIDE SEQUENCE [LARGE SCALE GENOMIC DNA]</scope>
    <source>
        <strain evidence="5">JCM 10696</strain>
    </source>
</reference>
<name>A0ABP4B0E2_9ACTN</name>
<dbReference type="PANTHER" id="PTHR10357:SF210">
    <property type="entry name" value="MALTODEXTRIN GLUCOSIDASE"/>
    <property type="match status" value="1"/>
</dbReference>
<proteinExistence type="predicted"/>
<evidence type="ECO:0000313" key="4">
    <source>
        <dbReference type="EMBL" id="GAA0944071.1"/>
    </source>
</evidence>
<evidence type="ECO:0000256" key="2">
    <source>
        <dbReference type="ARBA" id="ARBA00023295"/>
    </source>
</evidence>
<evidence type="ECO:0000256" key="1">
    <source>
        <dbReference type="ARBA" id="ARBA00022801"/>
    </source>
</evidence>